<protein>
    <recommendedName>
        <fullName evidence="3">CCHC-type domain-containing protein</fullName>
    </recommendedName>
</protein>
<dbReference type="GO" id="GO:0003676">
    <property type="term" value="F:nucleic acid binding"/>
    <property type="evidence" value="ECO:0007669"/>
    <property type="project" value="InterPro"/>
</dbReference>
<gene>
    <name evidence="4" type="ORF">LWI29_025033</name>
</gene>
<feature type="compositionally biased region" description="Polar residues" evidence="2">
    <location>
        <begin position="77"/>
        <end position="86"/>
    </location>
</feature>
<dbReference type="SMART" id="SM00343">
    <property type="entry name" value="ZnF_C2HC"/>
    <property type="match status" value="1"/>
</dbReference>
<dbReference type="Gene3D" id="2.40.70.10">
    <property type="entry name" value="Acid Proteases"/>
    <property type="match status" value="1"/>
</dbReference>
<dbReference type="Proteomes" id="UP001168877">
    <property type="component" value="Unassembled WGS sequence"/>
</dbReference>
<evidence type="ECO:0000256" key="2">
    <source>
        <dbReference type="SAM" id="MobiDB-lite"/>
    </source>
</evidence>
<keyword evidence="5" id="KW-1185">Reference proteome</keyword>
<evidence type="ECO:0000259" key="3">
    <source>
        <dbReference type="PROSITE" id="PS50158"/>
    </source>
</evidence>
<keyword evidence="1" id="KW-0479">Metal-binding</keyword>
<dbReference type="Pfam" id="PF00098">
    <property type="entry name" value="zf-CCHC"/>
    <property type="match status" value="1"/>
</dbReference>
<proteinExistence type="predicted"/>
<dbReference type="SUPFAM" id="SSF57756">
    <property type="entry name" value="Retrovirus zinc finger-like domains"/>
    <property type="match status" value="1"/>
</dbReference>
<evidence type="ECO:0000313" key="5">
    <source>
        <dbReference type="Proteomes" id="UP001168877"/>
    </source>
</evidence>
<dbReference type="PANTHER" id="PTHR35046:SF18">
    <property type="entry name" value="RNA-DIRECTED DNA POLYMERASE"/>
    <property type="match status" value="1"/>
</dbReference>
<reference evidence="4" key="1">
    <citation type="journal article" date="2022" name="Plant J.">
        <title>Strategies of tolerance reflected in two North American maple genomes.</title>
        <authorList>
            <person name="McEvoy S.L."/>
            <person name="Sezen U.U."/>
            <person name="Trouern-Trend A."/>
            <person name="McMahon S.M."/>
            <person name="Schaberg P.G."/>
            <person name="Yang J."/>
            <person name="Wegrzyn J.L."/>
            <person name="Swenson N.G."/>
        </authorList>
    </citation>
    <scope>NUCLEOTIDE SEQUENCE</scope>
    <source>
        <strain evidence="4">NS2018</strain>
    </source>
</reference>
<dbReference type="Pfam" id="PF13650">
    <property type="entry name" value="Asp_protease_2"/>
    <property type="match status" value="1"/>
</dbReference>
<dbReference type="GO" id="GO:0008270">
    <property type="term" value="F:zinc ion binding"/>
    <property type="evidence" value="ECO:0007669"/>
    <property type="project" value="UniProtKB-KW"/>
</dbReference>
<dbReference type="PANTHER" id="PTHR35046">
    <property type="entry name" value="ZINC KNUCKLE (CCHC-TYPE) FAMILY PROTEIN"/>
    <property type="match status" value="1"/>
</dbReference>
<dbReference type="EMBL" id="JAUESC010000384">
    <property type="protein sequence ID" value="KAK0582387.1"/>
    <property type="molecule type" value="Genomic_DNA"/>
</dbReference>
<feature type="region of interest" description="Disordered" evidence="2">
    <location>
        <begin position="58"/>
        <end position="86"/>
    </location>
</feature>
<evidence type="ECO:0000313" key="4">
    <source>
        <dbReference type="EMBL" id="KAK0582387.1"/>
    </source>
</evidence>
<dbReference type="Gene3D" id="4.10.60.10">
    <property type="entry name" value="Zinc finger, CCHC-type"/>
    <property type="match status" value="1"/>
</dbReference>
<dbReference type="InterPro" id="IPR021109">
    <property type="entry name" value="Peptidase_aspartic_dom_sf"/>
</dbReference>
<dbReference type="PROSITE" id="PS50158">
    <property type="entry name" value="ZF_CCHC"/>
    <property type="match status" value="1"/>
</dbReference>
<accession>A0AA39VJ82</accession>
<name>A0AA39VJ82_ACESA</name>
<dbReference type="InterPro" id="IPR001878">
    <property type="entry name" value="Znf_CCHC"/>
</dbReference>
<keyword evidence="1" id="KW-0862">Zinc</keyword>
<sequence>MARNDLAETEEHMVARYIGGLRVQFQDTLNLFDPYSVAEAHQRVLQLEKQLGRRSSDAFGNIRSNGHNVVTAPPHTRNINNLSPQVVGNNQTNKNPTTSSGVRCFTCGETGHRMSECKKRGNYGKGLFIENEVKVYDMEDEEQDVNAAQPTKELVKGDSGTMLVVRKICFTPKGENDAQWLRHNIFQTTCTIGGKVCRLVIDSGSCKNVISEEAVAKLNLKTEPHQNPYKLSWLKKEAVGETKVVCVLLSRDETNNVDVLETVKPLL</sequence>
<dbReference type="SUPFAM" id="SSF50630">
    <property type="entry name" value="Acid proteases"/>
    <property type="match status" value="1"/>
</dbReference>
<feature type="domain" description="CCHC-type" evidence="3">
    <location>
        <begin position="103"/>
        <end position="119"/>
    </location>
</feature>
<reference evidence="4" key="2">
    <citation type="submission" date="2023-06" db="EMBL/GenBank/DDBJ databases">
        <authorList>
            <person name="Swenson N.G."/>
            <person name="Wegrzyn J.L."/>
            <person name="Mcevoy S.L."/>
        </authorList>
    </citation>
    <scope>NUCLEOTIDE SEQUENCE</scope>
    <source>
        <strain evidence="4">NS2018</strain>
        <tissue evidence="4">Leaf</tissue>
    </source>
</reference>
<comment type="caution">
    <text evidence="4">The sequence shown here is derived from an EMBL/GenBank/DDBJ whole genome shotgun (WGS) entry which is preliminary data.</text>
</comment>
<dbReference type="InterPro" id="IPR036875">
    <property type="entry name" value="Znf_CCHC_sf"/>
</dbReference>
<dbReference type="CDD" id="cd00303">
    <property type="entry name" value="retropepsin_like"/>
    <property type="match status" value="1"/>
</dbReference>
<dbReference type="AlphaFoldDB" id="A0AA39VJ82"/>
<evidence type="ECO:0000256" key="1">
    <source>
        <dbReference type="PROSITE-ProRule" id="PRU00047"/>
    </source>
</evidence>
<organism evidence="4 5">
    <name type="scientific">Acer saccharum</name>
    <name type="common">Sugar maple</name>
    <dbReference type="NCBI Taxonomy" id="4024"/>
    <lineage>
        <taxon>Eukaryota</taxon>
        <taxon>Viridiplantae</taxon>
        <taxon>Streptophyta</taxon>
        <taxon>Embryophyta</taxon>
        <taxon>Tracheophyta</taxon>
        <taxon>Spermatophyta</taxon>
        <taxon>Magnoliopsida</taxon>
        <taxon>eudicotyledons</taxon>
        <taxon>Gunneridae</taxon>
        <taxon>Pentapetalae</taxon>
        <taxon>rosids</taxon>
        <taxon>malvids</taxon>
        <taxon>Sapindales</taxon>
        <taxon>Sapindaceae</taxon>
        <taxon>Hippocastanoideae</taxon>
        <taxon>Acereae</taxon>
        <taxon>Acer</taxon>
    </lineage>
</organism>
<keyword evidence="1" id="KW-0863">Zinc-finger</keyword>